<evidence type="ECO:0000313" key="11">
    <source>
        <dbReference type="EMBL" id="EHM38591.1"/>
    </source>
</evidence>
<keyword evidence="7 9" id="KW-0472">Membrane</keyword>
<keyword evidence="5" id="KW-0732">Signal</keyword>
<dbReference type="SUPFAM" id="SSF56935">
    <property type="entry name" value="Porins"/>
    <property type="match status" value="1"/>
</dbReference>
<keyword evidence="12" id="KW-1185">Reference proteome</keyword>
<dbReference type="GO" id="GO:0015344">
    <property type="term" value="F:siderophore uptake transmembrane transporter activity"/>
    <property type="evidence" value="ECO:0007669"/>
    <property type="project" value="TreeGrafter"/>
</dbReference>
<proteinExistence type="inferred from homology"/>
<sequence>MPSVRFDHSALFGSHASFNMGITHSIGGHANRRLKANIGTGYTEPGMGELYYHWEMYAGMPYDLGVGKLGYYWFGNPNLRPEKSLNFDLGFEAEQGKNQIRVNVFHNRIKDYMTTYFTGELMHFHPEADAKKETWITPPDMIYSFKNIGRAEITGFETEISRKFGKHFSAKLGYTYLHAINKSDPNMPRQLLNKPKHKIDIGLTYENQNTGWRASLWGDYYLHMLDSNTIANDGNYVHNDLGDGSTQYNFAKGGEQTYQRKTFGVWNFLLQKKLDKDSVIYVGVDNLFNHRDDDQAMQERVYKFGVNLKFDGTSRHRTSSRETDDKRSRWGSILEASRFIETPFDTEKQPGIEFFGDYRLRYNSFTGKNKPAEARVTTRSSIGSAYKNYLEKADHGFEQRVRVGADIRIGGYTNFTLLGSASGTKDVDTAQDIGNSRALKEARIEKADLTQHVKAWDFSLGRLTEPMGTSGYWFGKEYDGVRAVWTNKGSQIRIGFGNFSRSTGISDSAYTHAVNEVFLRPPTKKEWLGYDLDLCNDEPVNRAPCGDGRL</sequence>
<dbReference type="InterPro" id="IPR036942">
    <property type="entry name" value="Beta-barrel_TonB_sf"/>
</dbReference>
<evidence type="ECO:0000259" key="10">
    <source>
        <dbReference type="Pfam" id="PF00593"/>
    </source>
</evidence>
<dbReference type="EMBL" id="AGCJ01000078">
    <property type="protein sequence ID" value="EHM38591.1"/>
    <property type="molecule type" value="Genomic_DNA"/>
</dbReference>
<dbReference type="GO" id="GO:0009279">
    <property type="term" value="C:cell outer membrane"/>
    <property type="evidence" value="ECO:0007669"/>
    <property type="project" value="UniProtKB-SubCell"/>
</dbReference>
<dbReference type="AlphaFoldDB" id="G9YJG1"/>
<comment type="subcellular location">
    <subcellularLocation>
        <location evidence="1 9">Cell outer membrane</location>
        <topology evidence="1 9">Multi-pass membrane protein</topology>
    </subcellularLocation>
</comment>
<evidence type="ECO:0000256" key="8">
    <source>
        <dbReference type="ARBA" id="ARBA00023237"/>
    </source>
</evidence>
<organism evidence="11 12">
    <name type="scientific">Anaeroglobus geminatus F0357</name>
    <dbReference type="NCBI Taxonomy" id="861450"/>
    <lineage>
        <taxon>Bacteria</taxon>
        <taxon>Bacillati</taxon>
        <taxon>Bacillota</taxon>
        <taxon>Negativicutes</taxon>
        <taxon>Veillonellales</taxon>
        <taxon>Veillonellaceae</taxon>
        <taxon>Anaeroglobus</taxon>
    </lineage>
</organism>
<evidence type="ECO:0000256" key="2">
    <source>
        <dbReference type="ARBA" id="ARBA00022448"/>
    </source>
</evidence>
<feature type="domain" description="TonB-dependent receptor-like beta-barrel" evidence="10">
    <location>
        <begin position="2"/>
        <end position="287"/>
    </location>
</feature>
<dbReference type="PANTHER" id="PTHR30069:SF53">
    <property type="entry name" value="COLICIN I RECEPTOR-RELATED"/>
    <property type="match status" value="1"/>
</dbReference>
<dbReference type="Gene3D" id="2.40.170.20">
    <property type="entry name" value="TonB-dependent receptor, beta-barrel domain"/>
    <property type="match status" value="1"/>
</dbReference>
<comment type="similarity">
    <text evidence="9">Belongs to the TonB-dependent receptor family.</text>
</comment>
<accession>G9YJG1</accession>
<name>G9YJG1_9FIRM</name>
<evidence type="ECO:0000256" key="3">
    <source>
        <dbReference type="ARBA" id="ARBA00022452"/>
    </source>
</evidence>
<dbReference type="Proteomes" id="UP000005481">
    <property type="component" value="Unassembled WGS sequence"/>
</dbReference>
<dbReference type="Pfam" id="PF00593">
    <property type="entry name" value="TonB_dep_Rec_b-barrel"/>
    <property type="match status" value="1"/>
</dbReference>
<keyword evidence="2 9" id="KW-0813">Transport</keyword>
<comment type="caution">
    <text evidence="11">The sequence shown here is derived from an EMBL/GenBank/DDBJ whole genome shotgun (WGS) entry which is preliminary data.</text>
</comment>
<evidence type="ECO:0000256" key="4">
    <source>
        <dbReference type="ARBA" id="ARBA00022692"/>
    </source>
</evidence>
<dbReference type="eggNOG" id="COG4771">
    <property type="taxonomic scope" value="Bacteria"/>
</dbReference>
<dbReference type="STRING" id="861450.HMPREF0080_01812"/>
<evidence type="ECO:0000313" key="12">
    <source>
        <dbReference type="Proteomes" id="UP000005481"/>
    </source>
</evidence>
<dbReference type="PROSITE" id="PS52016">
    <property type="entry name" value="TONB_DEPENDENT_REC_3"/>
    <property type="match status" value="1"/>
</dbReference>
<evidence type="ECO:0000256" key="5">
    <source>
        <dbReference type="ARBA" id="ARBA00022729"/>
    </source>
</evidence>
<dbReference type="PANTHER" id="PTHR30069">
    <property type="entry name" value="TONB-DEPENDENT OUTER MEMBRANE RECEPTOR"/>
    <property type="match status" value="1"/>
</dbReference>
<gene>
    <name evidence="11" type="ORF">HMPREF0080_01812</name>
</gene>
<protein>
    <submittedName>
        <fullName evidence="11">TonB-dependent receptor</fullName>
    </submittedName>
</protein>
<dbReference type="HOGENOM" id="CLU_494912_0_0_9"/>
<evidence type="ECO:0000256" key="9">
    <source>
        <dbReference type="PROSITE-ProRule" id="PRU01360"/>
    </source>
</evidence>
<reference evidence="11 12" key="1">
    <citation type="submission" date="2011-08" db="EMBL/GenBank/DDBJ databases">
        <authorList>
            <person name="Weinstock G."/>
            <person name="Sodergren E."/>
            <person name="Clifton S."/>
            <person name="Fulton L."/>
            <person name="Fulton B."/>
            <person name="Courtney L."/>
            <person name="Fronick C."/>
            <person name="Harrison M."/>
            <person name="Strong C."/>
            <person name="Farmer C."/>
            <person name="Delahaunty K."/>
            <person name="Markovic C."/>
            <person name="Hall O."/>
            <person name="Minx P."/>
            <person name="Tomlinson C."/>
            <person name="Mitreva M."/>
            <person name="Hou S."/>
            <person name="Chen J."/>
            <person name="Wollam A."/>
            <person name="Pepin K.H."/>
            <person name="Johnson M."/>
            <person name="Bhonagiri V."/>
            <person name="Zhang X."/>
            <person name="Suruliraj S."/>
            <person name="Warren W."/>
            <person name="Chinwalla A."/>
            <person name="Mardis E.R."/>
            <person name="Wilson R.K."/>
        </authorList>
    </citation>
    <scope>NUCLEOTIDE SEQUENCE [LARGE SCALE GENOMIC DNA]</scope>
    <source>
        <strain evidence="11 12">F0357</strain>
    </source>
</reference>
<keyword evidence="6" id="KW-0798">TonB box</keyword>
<keyword evidence="8 9" id="KW-0998">Cell outer membrane</keyword>
<keyword evidence="11" id="KW-0675">Receptor</keyword>
<keyword evidence="4 9" id="KW-0812">Transmembrane</keyword>
<evidence type="ECO:0000256" key="1">
    <source>
        <dbReference type="ARBA" id="ARBA00004571"/>
    </source>
</evidence>
<dbReference type="InterPro" id="IPR000531">
    <property type="entry name" value="Beta-barrel_TonB"/>
</dbReference>
<evidence type="ECO:0000256" key="6">
    <source>
        <dbReference type="ARBA" id="ARBA00023077"/>
    </source>
</evidence>
<dbReference type="GO" id="GO:0044718">
    <property type="term" value="P:siderophore transmembrane transport"/>
    <property type="evidence" value="ECO:0007669"/>
    <property type="project" value="TreeGrafter"/>
</dbReference>
<dbReference type="InterPro" id="IPR039426">
    <property type="entry name" value="TonB-dep_rcpt-like"/>
</dbReference>
<evidence type="ECO:0000256" key="7">
    <source>
        <dbReference type="ARBA" id="ARBA00023136"/>
    </source>
</evidence>
<dbReference type="PATRIC" id="fig|861450.3.peg.1673"/>
<keyword evidence="3 9" id="KW-1134">Transmembrane beta strand</keyword>